<dbReference type="OrthoDB" id="7376058at2"/>
<evidence type="ECO:0000256" key="10">
    <source>
        <dbReference type="ARBA" id="ARBA00022723"/>
    </source>
</evidence>
<keyword evidence="10 16" id="KW-0479">Metal-binding</keyword>
<evidence type="ECO:0000256" key="6">
    <source>
        <dbReference type="ARBA" id="ARBA00022448"/>
    </source>
</evidence>
<dbReference type="GO" id="GO:0020037">
    <property type="term" value="F:heme binding"/>
    <property type="evidence" value="ECO:0007669"/>
    <property type="project" value="InterPro"/>
</dbReference>
<evidence type="ECO:0000256" key="18">
    <source>
        <dbReference type="SAM" id="MobiDB-lite"/>
    </source>
</evidence>
<comment type="cofactor">
    <cofactor evidence="3">
        <name>FAD</name>
        <dbReference type="ChEBI" id="CHEBI:57692"/>
    </cofactor>
</comment>
<evidence type="ECO:0000256" key="7">
    <source>
        <dbReference type="ARBA" id="ARBA00022617"/>
    </source>
</evidence>
<dbReference type="Proteomes" id="UP001515100">
    <property type="component" value="Unassembled WGS sequence"/>
</dbReference>
<keyword evidence="14 16" id="KW-0408">Iron</keyword>
<evidence type="ECO:0000256" key="15">
    <source>
        <dbReference type="ARBA" id="ARBA00023033"/>
    </source>
</evidence>
<keyword evidence="9" id="KW-0288">FMN</keyword>
<evidence type="ECO:0000256" key="8">
    <source>
        <dbReference type="ARBA" id="ARBA00022630"/>
    </source>
</evidence>
<keyword evidence="12" id="KW-0521">NADP</keyword>
<comment type="cofactor">
    <cofactor evidence="2 16">
        <name>heme</name>
        <dbReference type="ChEBI" id="CHEBI:30413"/>
    </cofactor>
</comment>
<proteinExistence type="inferred from homology"/>
<evidence type="ECO:0000313" key="20">
    <source>
        <dbReference type="Proteomes" id="UP001515100"/>
    </source>
</evidence>
<evidence type="ECO:0000256" key="11">
    <source>
        <dbReference type="ARBA" id="ARBA00022827"/>
    </source>
</evidence>
<evidence type="ECO:0000256" key="1">
    <source>
        <dbReference type="ARBA" id="ARBA00001917"/>
    </source>
</evidence>
<evidence type="ECO:0000256" key="14">
    <source>
        <dbReference type="ARBA" id="ARBA00023004"/>
    </source>
</evidence>
<evidence type="ECO:0000256" key="5">
    <source>
        <dbReference type="ARBA" id="ARBA00010617"/>
    </source>
</evidence>
<dbReference type="AlphaFoldDB" id="A0A641ALX9"/>
<evidence type="ECO:0000256" key="2">
    <source>
        <dbReference type="ARBA" id="ARBA00001971"/>
    </source>
</evidence>
<dbReference type="GO" id="GO:0005506">
    <property type="term" value="F:iron ion binding"/>
    <property type="evidence" value="ECO:0007669"/>
    <property type="project" value="InterPro"/>
</dbReference>
<dbReference type="InterPro" id="IPR036396">
    <property type="entry name" value="Cyt_P450_sf"/>
</dbReference>
<dbReference type="Pfam" id="PF00067">
    <property type="entry name" value="p450"/>
    <property type="match status" value="1"/>
</dbReference>
<evidence type="ECO:0000256" key="13">
    <source>
        <dbReference type="ARBA" id="ARBA00023002"/>
    </source>
</evidence>
<comment type="cofactor">
    <cofactor evidence="1">
        <name>FMN</name>
        <dbReference type="ChEBI" id="CHEBI:58210"/>
    </cofactor>
</comment>
<evidence type="ECO:0000256" key="12">
    <source>
        <dbReference type="ARBA" id="ARBA00022857"/>
    </source>
</evidence>
<comment type="similarity">
    <text evidence="5 17">Belongs to the cytochrome P450 family.</text>
</comment>
<dbReference type="InterPro" id="IPR050121">
    <property type="entry name" value="Cytochrome_P450_monoxygenase"/>
</dbReference>
<evidence type="ECO:0000256" key="9">
    <source>
        <dbReference type="ARBA" id="ARBA00022643"/>
    </source>
</evidence>
<comment type="similarity">
    <text evidence="4">In the N-terminal section; belongs to the cytochrome P450 family.</text>
</comment>
<gene>
    <name evidence="19" type="ORF">ESP62_006990</name>
</gene>
<dbReference type="InterPro" id="IPR017972">
    <property type="entry name" value="Cyt_P450_CS"/>
</dbReference>
<dbReference type="Gene3D" id="1.10.630.10">
    <property type="entry name" value="Cytochrome P450"/>
    <property type="match status" value="1"/>
</dbReference>
<dbReference type="PROSITE" id="PS00086">
    <property type="entry name" value="CYTOCHROME_P450"/>
    <property type="match status" value="1"/>
</dbReference>
<organism evidence="19 20">
    <name type="scientific">Aeromicrobium fastidiosum</name>
    <dbReference type="NCBI Taxonomy" id="52699"/>
    <lineage>
        <taxon>Bacteria</taxon>
        <taxon>Bacillati</taxon>
        <taxon>Actinomycetota</taxon>
        <taxon>Actinomycetes</taxon>
        <taxon>Propionibacteriales</taxon>
        <taxon>Nocardioidaceae</taxon>
        <taxon>Aeromicrobium</taxon>
    </lineage>
</organism>
<keyword evidence="13 17" id="KW-0560">Oxidoreductase</keyword>
<evidence type="ECO:0000256" key="3">
    <source>
        <dbReference type="ARBA" id="ARBA00001974"/>
    </source>
</evidence>
<feature type="binding site" description="axial binding residue" evidence="16">
    <location>
        <position position="412"/>
    </location>
    <ligand>
        <name>heme</name>
        <dbReference type="ChEBI" id="CHEBI:30413"/>
    </ligand>
    <ligandPart>
        <name>Fe</name>
        <dbReference type="ChEBI" id="CHEBI:18248"/>
    </ligandPart>
</feature>
<protein>
    <submittedName>
        <fullName evidence="19">Cytochrome P450</fullName>
    </submittedName>
</protein>
<keyword evidence="20" id="KW-1185">Reference proteome</keyword>
<dbReference type="PRINTS" id="PR00385">
    <property type="entry name" value="P450"/>
</dbReference>
<keyword evidence="8" id="KW-0285">Flavoprotein</keyword>
<feature type="compositionally biased region" description="Polar residues" evidence="18">
    <location>
        <begin position="481"/>
        <end position="501"/>
    </location>
</feature>
<evidence type="ECO:0000256" key="17">
    <source>
        <dbReference type="RuleBase" id="RU000461"/>
    </source>
</evidence>
<comment type="caution">
    <text evidence="19">The sequence shown here is derived from an EMBL/GenBank/DDBJ whole genome shotgun (WGS) entry which is preliminary data.</text>
</comment>
<dbReference type="CDD" id="cd11068">
    <property type="entry name" value="CYP120A1"/>
    <property type="match status" value="1"/>
</dbReference>
<evidence type="ECO:0000256" key="16">
    <source>
        <dbReference type="PIRSR" id="PIRSR602401-1"/>
    </source>
</evidence>
<accession>A0A641ALX9</accession>
<dbReference type="PANTHER" id="PTHR24305:SF166">
    <property type="entry name" value="CYTOCHROME P450 12A4, MITOCHONDRIAL-RELATED"/>
    <property type="match status" value="1"/>
</dbReference>
<evidence type="ECO:0000313" key="19">
    <source>
        <dbReference type="EMBL" id="KAA1378123.1"/>
    </source>
</evidence>
<keyword evidence="11" id="KW-0274">FAD</keyword>
<keyword evidence="15 17" id="KW-0503">Monooxygenase</keyword>
<dbReference type="InterPro" id="IPR001128">
    <property type="entry name" value="Cyt_P450"/>
</dbReference>
<evidence type="ECO:0000256" key="4">
    <source>
        <dbReference type="ARBA" id="ARBA00010018"/>
    </source>
</evidence>
<feature type="region of interest" description="Disordered" evidence="18">
    <location>
        <begin position="1"/>
        <end position="24"/>
    </location>
</feature>
<sequence>MRNDWSGQSFPHPPGRRPLVGDVLGADPRKPLQSSLERSKGLGPIFELKIFDQKFVVVTGAELSAELADESRFEKALSPALEALREFAGAGLFTAYNDETDWALAHDLLRPAFTRDAMRRYHPVMLAAAQELFDHWDEATAPVDVSADMTKLTMETISRTAFSQDFGSFTRDEPHPFIPAMIAALRAGQRKGTLNSMPGASLMAKRIDKRNAHHQAYVDGLLDDIISTRRASPEVDDTDLLGIMLHTPHPETGARLDDLNIRHQILTFLVAGHETTSGALSFALYYLTRNPGLLARAHEEVDRILGPDRDVEPTFEQVAKFRFLRRVLDEGLRLWPTAPAYARSPRETTTLSSGHVMRPQDWALVLLPAVHRDPSVWGDTADEFDPDRFLPGHSRGRPTQTYKPFGTGERSCIGRQFALHEAILVLARMLHRYELTADLSYELSITERLTLMPEGFELGLTLRTPARVVGADATPAAAGQESATCPASSIDQPGLNATSHGCPSGSAKYPE</sequence>
<dbReference type="PANTHER" id="PTHR24305">
    <property type="entry name" value="CYTOCHROME P450"/>
    <property type="match status" value="1"/>
</dbReference>
<dbReference type="GO" id="GO:0016705">
    <property type="term" value="F:oxidoreductase activity, acting on paired donors, with incorporation or reduction of molecular oxygen"/>
    <property type="evidence" value="ECO:0007669"/>
    <property type="project" value="InterPro"/>
</dbReference>
<keyword evidence="6" id="KW-0813">Transport</keyword>
<dbReference type="PRINTS" id="PR00463">
    <property type="entry name" value="EP450I"/>
</dbReference>
<feature type="region of interest" description="Disordered" evidence="18">
    <location>
        <begin position="480"/>
        <end position="511"/>
    </location>
</feature>
<dbReference type="SUPFAM" id="SSF48264">
    <property type="entry name" value="Cytochrome P450"/>
    <property type="match status" value="1"/>
</dbReference>
<dbReference type="RefSeq" id="WP_129183250.1">
    <property type="nucleotide sequence ID" value="NZ_JAGIOG010000001.1"/>
</dbReference>
<reference evidence="19" key="1">
    <citation type="submission" date="2019-09" db="EMBL/GenBank/DDBJ databases">
        <authorList>
            <person name="Li J."/>
        </authorList>
    </citation>
    <scope>NUCLEOTIDE SEQUENCE [LARGE SCALE GENOMIC DNA]</scope>
    <source>
        <strain evidence="19">NRBC 14897</strain>
    </source>
</reference>
<dbReference type="FunFam" id="1.10.630.10:FF:000040">
    <property type="entry name" value="Bifunctional cytochrome P450/NADPH--P450 reductase"/>
    <property type="match status" value="1"/>
</dbReference>
<keyword evidence="7 16" id="KW-0349">Heme</keyword>
<dbReference type="GO" id="GO:0004497">
    <property type="term" value="F:monooxygenase activity"/>
    <property type="evidence" value="ECO:0007669"/>
    <property type="project" value="UniProtKB-KW"/>
</dbReference>
<dbReference type="InterPro" id="IPR002401">
    <property type="entry name" value="Cyt_P450_E_grp-I"/>
</dbReference>
<dbReference type="EMBL" id="SDPP02000002">
    <property type="protein sequence ID" value="KAA1378123.1"/>
    <property type="molecule type" value="Genomic_DNA"/>
</dbReference>
<name>A0A641ALX9_9ACTN</name>